<reference evidence="3" key="1">
    <citation type="submission" date="2016-03" db="EMBL/GenBank/DDBJ databases">
        <authorList>
            <person name="Devillers Hugo."/>
        </authorList>
    </citation>
    <scope>NUCLEOTIDE SEQUENCE [LARGE SCALE GENOMIC DNA]</scope>
</reference>
<dbReference type="InterPro" id="IPR001142">
    <property type="entry name" value="DUP/COS"/>
</dbReference>
<keyword evidence="1" id="KW-0472">Membrane</keyword>
<feature type="transmembrane region" description="Helical" evidence="1">
    <location>
        <begin position="21"/>
        <end position="44"/>
    </location>
</feature>
<evidence type="ECO:0000256" key="1">
    <source>
        <dbReference type="SAM" id="Phobius"/>
    </source>
</evidence>
<dbReference type="Pfam" id="PF00674">
    <property type="entry name" value="DUP"/>
    <property type="match status" value="2"/>
</dbReference>
<accession>A0A1G4KLV3</accession>
<organism evidence="2 3">
    <name type="scientific">Lachancea nothofagi CBS 11611</name>
    <dbReference type="NCBI Taxonomy" id="1266666"/>
    <lineage>
        <taxon>Eukaryota</taxon>
        <taxon>Fungi</taxon>
        <taxon>Dikarya</taxon>
        <taxon>Ascomycota</taxon>
        <taxon>Saccharomycotina</taxon>
        <taxon>Saccharomycetes</taxon>
        <taxon>Saccharomycetales</taxon>
        <taxon>Saccharomycetaceae</taxon>
        <taxon>Lachancea</taxon>
    </lineage>
</organism>
<feature type="transmembrane region" description="Helical" evidence="1">
    <location>
        <begin position="56"/>
        <end position="76"/>
    </location>
</feature>
<keyword evidence="1" id="KW-1133">Transmembrane helix</keyword>
<keyword evidence="1" id="KW-0812">Transmembrane</keyword>
<dbReference type="AlphaFoldDB" id="A0A1G4KLV3"/>
<keyword evidence="3" id="KW-1185">Reference proteome</keyword>
<gene>
    <name evidence="2" type="ORF">LANO_0H06810G</name>
</gene>
<evidence type="ECO:0000313" key="3">
    <source>
        <dbReference type="Proteomes" id="UP000189911"/>
    </source>
</evidence>
<evidence type="ECO:0000313" key="2">
    <source>
        <dbReference type="EMBL" id="SCV05407.1"/>
    </source>
</evidence>
<proteinExistence type="predicted"/>
<dbReference type="EMBL" id="LT598447">
    <property type="protein sequence ID" value="SCV05407.1"/>
    <property type="molecule type" value="Genomic_DNA"/>
</dbReference>
<sequence>MSLDSLPANHFRNRRTWMLHMCARGPLFYAWILTFTILAFTYFAYWDVLQSHSSFIYGKIVFVELFMCLLPVMFIAKKYSALLKVRSFMAQEVIERKPSARFEDWDIVALHTNAYLHEKGLWPTAFCIFNGEECFEFFRRCLRPQNVSEVLDDEDSRRFQNAFRVYETSLEDYWNSDENFVALANDEYEQKLPRELYRCRFTWNLSTLRRNMSSWFMLIPFLVSLRLGTDALLGCLVGAAFSLPILFFVMDTIKRNTPSKVLQVLTFLRMKARLEPENEVEKWDDIARFMNNYLFRERVWQDREYFYDGNDCRERFKSILTSILSVQNLQKRLLPPELIPFAKLSNAGFERDGESLV</sequence>
<feature type="transmembrane region" description="Helical" evidence="1">
    <location>
        <begin position="231"/>
        <end position="250"/>
    </location>
</feature>
<name>A0A1G4KLV3_9SACH</name>
<dbReference type="OrthoDB" id="4036472at2759"/>
<protein>
    <submittedName>
        <fullName evidence="2">LANO_0H06810g1_1</fullName>
    </submittedName>
</protein>
<dbReference type="Proteomes" id="UP000189911">
    <property type="component" value="Chromosome H"/>
</dbReference>